<sequence length="103" mass="11187">MPHNLLPFLHQTQARRDKVLSIKLDQISGTSTSSGSSTSIDPKGYLTSLDSAILKSDAEISDIKRARMLFDSLVKSNPKQAPRWIAAARLEEHAGRTAAASLV</sequence>
<protein>
    <recommendedName>
        <fullName evidence="3">Pre-mRNA-processing factor 6</fullName>
    </recommendedName>
</protein>
<name>A0A4S8M0F4_DENBC</name>
<keyword evidence="2" id="KW-1185">Reference proteome</keyword>
<dbReference type="EMBL" id="ML179204">
    <property type="protein sequence ID" value="THU95271.1"/>
    <property type="molecule type" value="Genomic_DNA"/>
</dbReference>
<evidence type="ECO:0000313" key="1">
    <source>
        <dbReference type="EMBL" id="THU95271.1"/>
    </source>
</evidence>
<gene>
    <name evidence="1" type="ORF">K435DRAFT_859730</name>
</gene>
<dbReference type="AlphaFoldDB" id="A0A4S8M0F4"/>
<accession>A0A4S8M0F4</accession>
<evidence type="ECO:0000313" key="2">
    <source>
        <dbReference type="Proteomes" id="UP000297245"/>
    </source>
</evidence>
<evidence type="ECO:0008006" key="3">
    <source>
        <dbReference type="Google" id="ProtNLM"/>
    </source>
</evidence>
<proteinExistence type="predicted"/>
<organism evidence="1 2">
    <name type="scientific">Dendrothele bispora (strain CBS 962.96)</name>
    <dbReference type="NCBI Taxonomy" id="1314807"/>
    <lineage>
        <taxon>Eukaryota</taxon>
        <taxon>Fungi</taxon>
        <taxon>Dikarya</taxon>
        <taxon>Basidiomycota</taxon>
        <taxon>Agaricomycotina</taxon>
        <taxon>Agaricomycetes</taxon>
        <taxon>Agaricomycetidae</taxon>
        <taxon>Agaricales</taxon>
        <taxon>Agaricales incertae sedis</taxon>
        <taxon>Dendrothele</taxon>
    </lineage>
</organism>
<dbReference type="Proteomes" id="UP000297245">
    <property type="component" value="Unassembled WGS sequence"/>
</dbReference>
<reference evidence="1 2" key="1">
    <citation type="journal article" date="2019" name="Nat. Ecol. Evol.">
        <title>Megaphylogeny resolves global patterns of mushroom evolution.</title>
        <authorList>
            <person name="Varga T."/>
            <person name="Krizsan K."/>
            <person name="Foldi C."/>
            <person name="Dima B."/>
            <person name="Sanchez-Garcia M."/>
            <person name="Sanchez-Ramirez S."/>
            <person name="Szollosi G.J."/>
            <person name="Szarkandi J.G."/>
            <person name="Papp V."/>
            <person name="Albert L."/>
            <person name="Andreopoulos W."/>
            <person name="Angelini C."/>
            <person name="Antonin V."/>
            <person name="Barry K.W."/>
            <person name="Bougher N.L."/>
            <person name="Buchanan P."/>
            <person name="Buyck B."/>
            <person name="Bense V."/>
            <person name="Catcheside P."/>
            <person name="Chovatia M."/>
            <person name="Cooper J."/>
            <person name="Damon W."/>
            <person name="Desjardin D."/>
            <person name="Finy P."/>
            <person name="Geml J."/>
            <person name="Haridas S."/>
            <person name="Hughes K."/>
            <person name="Justo A."/>
            <person name="Karasinski D."/>
            <person name="Kautmanova I."/>
            <person name="Kiss B."/>
            <person name="Kocsube S."/>
            <person name="Kotiranta H."/>
            <person name="LaButti K.M."/>
            <person name="Lechner B.E."/>
            <person name="Liimatainen K."/>
            <person name="Lipzen A."/>
            <person name="Lukacs Z."/>
            <person name="Mihaltcheva S."/>
            <person name="Morgado L.N."/>
            <person name="Niskanen T."/>
            <person name="Noordeloos M.E."/>
            <person name="Ohm R.A."/>
            <person name="Ortiz-Santana B."/>
            <person name="Ovrebo C."/>
            <person name="Racz N."/>
            <person name="Riley R."/>
            <person name="Savchenko A."/>
            <person name="Shiryaev A."/>
            <person name="Soop K."/>
            <person name="Spirin V."/>
            <person name="Szebenyi C."/>
            <person name="Tomsovsky M."/>
            <person name="Tulloss R.E."/>
            <person name="Uehling J."/>
            <person name="Grigoriev I.V."/>
            <person name="Vagvolgyi C."/>
            <person name="Papp T."/>
            <person name="Martin F.M."/>
            <person name="Miettinen O."/>
            <person name="Hibbett D.S."/>
            <person name="Nagy L.G."/>
        </authorList>
    </citation>
    <scope>NUCLEOTIDE SEQUENCE [LARGE SCALE GENOMIC DNA]</scope>
    <source>
        <strain evidence="1 2">CBS 962.96</strain>
    </source>
</reference>
<dbReference type="OrthoDB" id="3187696at2759"/>